<proteinExistence type="predicted"/>
<dbReference type="RefSeq" id="XP_027195035.1">
    <property type="nucleotide sequence ID" value="XM_027339234.1"/>
</dbReference>
<accession>A0A6P6XNJ0</accession>
<keyword evidence="1" id="KW-1185">Reference proteome</keyword>
<sequence length="295" mass="35814">MLSAYRTREFHLIDPDDQLQREYLLGELRKINRNTEFTIDCLICSRMINLDEIFNHLMNHLNQKYQIEKQRLQCCHCLQIFSNRYQLELHHQSIQTKTMPNTNFPQNMDKCLREYDPNLSLQRNSENIRKQLQLPYRCTKCRFRSTSHQQLIEHFELIHEILVCPFCFHPFDLYRWSSLCFDDDCDHIEPLRKELKNVLRHFKKHLNVDQDLVSCKQCMQSFLNQNQLENHLLEDHKPYKFKSKDLNNLRFFDQDKMSDTTINDALDFIRENYRKNYCMLYGDNCLDALEKCSII</sequence>
<evidence type="ECO:0000313" key="1">
    <source>
        <dbReference type="Proteomes" id="UP000515146"/>
    </source>
</evidence>
<dbReference type="GeneID" id="113789664"/>
<dbReference type="OrthoDB" id="6514861at2759"/>
<dbReference type="PROSITE" id="PS50157">
    <property type="entry name" value="ZINC_FINGER_C2H2_2"/>
    <property type="match status" value="2"/>
</dbReference>
<dbReference type="KEGG" id="dpte:113789664"/>
<reference evidence="2" key="1">
    <citation type="submission" date="2025-08" db="UniProtKB">
        <authorList>
            <consortium name="RefSeq"/>
        </authorList>
    </citation>
    <scope>IDENTIFICATION</scope>
    <source>
        <strain evidence="2">Airmid</strain>
    </source>
</reference>
<dbReference type="InterPro" id="IPR013087">
    <property type="entry name" value="Znf_C2H2_type"/>
</dbReference>
<dbReference type="InParanoid" id="A0A6P6XNJ0"/>
<dbReference type="PROSITE" id="PS00028">
    <property type="entry name" value="ZINC_FINGER_C2H2_1"/>
    <property type="match status" value="1"/>
</dbReference>
<dbReference type="GO" id="GO:0008270">
    <property type="term" value="F:zinc ion binding"/>
    <property type="evidence" value="ECO:0007669"/>
    <property type="project" value="UniProtKB-KW"/>
</dbReference>
<dbReference type="AlphaFoldDB" id="A0A6P6XNJ0"/>
<name>A0A6P6XNJ0_DERPT</name>
<organism evidence="1 2">
    <name type="scientific">Dermatophagoides pteronyssinus</name>
    <name type="common">European house dust mite</name>
    <dbReference type="NCBI Taxonomy" id="6956"/>
    <lineage>
        <taxon>Eukaryota</taxon>
        <taxon>Metazoa</taxon>
        <taxon>Ecdysozoa</taxon>
        <taxon>Arthropoda</taxon>
        <taxon>Chelicerata</taxon>
        <taxon>Arachnida</taxon>
        <taxon>Acari</taxon>
        <taxon>Acariformes</taxon>
        <taxon>Sarcoptiformes</taxon>
        <taxon>Astigmata</taxon>
        <taxon>Psoroptidia</taxon>
        <taxon>Analgoidea</taxon>
        <taxon>Pyroglyphidae</taxon>
        <taxon>Dermatophagoidinae</taxon>
        <taxon>Dermatophagoides</taxon>
    </lineage>
</organism>
<dbReference type="Proteomes" id="UP000515146">
    <property type="component" value="Unplaced"/>
</dbReference>
<dbReference type="SMART" id="SM00355">
    <property type="entry name" value="ZnF_C2H2"/>
    <property type="match status" value="4"/>
</dbReference>
<evidence type="ECO:0000313" key="2">
    <source>
        <dbReference type="RefSeq" id="XP_027195035.1"/>
    </source>
</evidence>
<protein>
    <submittedName>
        <fullName evidence="2">Zinc finger protein 280B-like</fullName>
    </submittedName>
</protein>
<gene>
    <name evidence="2" type="primary">LOC113789664</name>
</gene>